<name>A0AAJ0F390_9PEZI</name>
<reference evidence="1" key="1">
    <citation type="submission" date="2023-06" db="EMBL/GenBank/DDBJ databases">
        <title>Genome-scale phylogeny and comparative genomics of the fungal order Sordariales.</title>
        <authorList>
            <consortium name="Lawrence Berkeley National Laboratory"/>
            <person name="Hensen N."/>
            <person name="Bonometti L."/>
            <person name="Westerberg I."/>
            <person name="Brannstrom I.O."/>
            <person name="Guillou S."/>
            <person name="Cros-Aarteil S."/>
            <person name="Calhoun S."/>
            <person name="Haridas S."/>
            <person name="Kuo A."/>
            <person name="Mondo S."/>
            <person name="Pangilinan J."/>
            <person name="Riley R."/>
            <person name="Labutti K."/>
            <person name="Andreopoulos B."/>
            <person name="Lipzen A."/>
            <person name="Chen C."/>
            <person name="Yanf M."/>
            <person name="Daum C."/>
            <person name="Ng V."/>
            <person name="Clum A."/>
            <person name="Steindorff A."/>
            <person name="Ohm R."/>
            <person name="Martin F."/>
            <person name="Silar P."/>
            <person name="Natvig D."/>
            <person name="Lalanne C."/>
            <person name="Gautier V."/>
            <person name="Ament-Velasquez S.L."/>
            <person name="Kruys A."/>
            <person name="Hutchinson M.I."/>
            <person name="Powell A.J."/>
            <person name="Barry K."/>
            <person name="Miller A.N."/>
            <person name="Grigoriev I.V."/>
            <person name="Debuchy R."/>
            <person name="Gladieux P."/>
            <person name="Thoren M.H."/>
            <person name="Johannesson H."/>
        </authorList>
    </citation>
    <scope>NUCLEOTIDE SEQUENCE</scope>
    <source>
        <strain evidence="1">PSN4</strain>
    </source>
</reference>
<sequence length="289" mass="32126">MRTLTTADVAFLLCTSQRQQAGHHHPKLQLTLETTYGLVIDINADGSVVTRLNSLLSESSSSSSEDDEIEPVTPIQASSPVSLFSRPRAFFPASSSPCAMNNNTNSIDEILCTPISPATADGDNFLLRAAFSSQKIIPSSQPLKRKPFFSQQQNGYYQYRIQPDWHDPLPSYVSYAPTATEDEEPVAEDDLEARYGSEWFDAYLDWVDRLEEALHRSGHRDWGFEFRNPFSDEGVRTLWMVEGLLLASWLGLQSDVGGVEYQPGKDVFMLPAGEGGRIDGVLAKLLGMR</sequence>
<dbReference type="AlphaFoldDB" id="A0AAJ0F390"/>
<evidence type="ECO:0000313" key="1">
    <source>
        <dbReference type="EMBL" id="KAK1753206.1"/>
    </source>
</evidence>
<evidence type="ECO:0000313" key="2">
    <source>
        <dbReference type="Proteomes" id="UP001239445"/>
    </source>
</evidence>
<dbReference type="Proteomes" id="UP001239445">
    <property type="component" value="Unassembled WGS sequence"/>
</dbReference>
<accession>A0AAJ0F390</accession>
<proteinExistence type="predicted"/>
<organism evidence="1 2">
    <name type="scientific">Echria macrotheca</name>
    <dbReference type="NCBI Taxonomy" id="438768"/>
    <lineage>
        <taxon>Eukaryota</taxon>
        <taxon>Fungi</taxon>
        <taxon>Dikarya</taxon>
        <taxon>Ascomycota</taxon>
        <taxon>Pezizomycotina</taxon>
        <taxon>Sordariomycetes</taxon>
        <taxon>Sordariomycetidae</taxon>
        <taxon>Sordariales</taxon>
        <taxon>Schizotheciaceae</taxon>
        <taxon>Echria</taxon>
    </lineage>
</organism>
<gene>
    <name evidence="1" type="ORF">QBC47DRAFT_462848</name>
</gene>
<protein>
    <submittedName>
        <fullName evidence="1">Uncharacterized protein</fullName>
    </submittedName>
</protein>
<keyword evidence="2" id="KW-1185">Reference proteome</keyword>
<dbReference type="EMBL" id="MU839838">
    <property type="protein sequence ID" value="KAK1753206.1"/>
    <property type="molecule type" value="Genomic_DNA"/>
</dbReference>
<comment type="caution">
    <text evidence="1">The sequence shown here is derived from an EMBL/GenBank/DDBJ whole genome shotgun (WGS) entry which is preliminary data.</text>
</comment>